<organism evidence="1 2">
    <name type="scientific">Coprinopsis cinerea (strain Okayama-7 / 130 / ATCC MYA-4618 / FGSC 9003)</name>
    <name type="common">Inky cap fungus</name>
    <name type="synonym">Hormographiella aspergillata</name>
    <dbReference type="NCBI Taxonomy" id="240176"/>
    <lineage>
        <taxon>Eukaryota</taxon>
        <taxon>Fungi</taxon>
        <taxon>Dikarya</taxon>
        <taxon>Basidiomycota</taxon>
        <taxon>Agaricomycotina</taxon>
        <taxon>Agaricomycetes</taxon>
        <taxon>Agaricomycetidae</taxon>
        <taxon>Agaricales</taxon>
        <taxon>Agaricineae</taxon>
        <taxon>Psathyrellaceae</taxon>
        <taxon>Coprinopsis</taxon>
    </lineage>
</organism>
<reference evidence="1 2" key="1">
    <citation type="journal article" date="2010" name="Proc. Natl. Acad. Sci. U.S.A.">
        <title>Insights into evolution of multicellular fungi from the assembled chromosomes of the mushroom Coprinopsis cinerea (Coprinus cinereus).</title>
        <authorList>
            <person name="Stajich J.E."/>
            <person name="Wilke S.K."/>
            <person name="Ahren D."/>
            <person name="Au C.H."/>
            <person name="Birren B.W."/>
            <person name="Borodovsky M."/>
            <person name="Burns C."/>
            <person name="Canback B."/>
            <person name="Casselton L.A."/>
            <person name="Cheng C.K."/>
            <person name="Deng J."/>
            <person name="Dietrich F.S."/>
            <person name="Fargo D.C."/>
            <person name="Farman M.L."/>
            <person name="Gathman A.C."/>
            <person name="Goldberg J."/>
            <person name="Guigo R."/>
            <person name="Hoegger P.J."/>
            <person name="Hooker J.B."/>
            <person name="Huggins A."/>
            <person name="James T.Y."/>
            <person name="Kamada T."/>
            <person name="Kilaru S."/>
            <person name="Kodira C."/>
            <person name="Kues U."/>
            <person name="Kupfer D."/>
            <person name="Kwan H.S."/>
            <person name="Lomsadze A."/>
            <person name="Li W."/>
            <person name="Lilly W.W."/>
            <person name="Ma L.J."/>
            <person name="Mackey A.J."/>
            <person name="Manning G."/>
            <person name="Martin F."/>
            <person name="Muraguchi H."/>
            <person name="Natvig D.O."/>
            <person name="Palmerini H."/>
            <person name="Ramesh M.A."/>
            <person name="Rehmeyer C.J."/>
            <person name="Roe B.A."/>
            <person name="Shenoy N."/>
            <person name="Stanke M."/>
            <person name="Ter-Hovhannisyan V."/>
            <person name="Tunlid A."/>
            <person name="Velagapudi R."/>
            <person name="Vision T.J."/>
            <person name="Zeng Q."/>
            <person name="Zolan M.E."/>
            <person name="Pukkila P.J."/>
        </authorList>
    </citation>
    <scope>NUCLEOTIDE SEQUENCE [LARGE SCALE GENOMIC DNA]</scope>
    <source>
        <strain evidence="2">Okayama-7 / 130 / ATCC MYA-4618 / FGSC 9003</strain>
    </source>
</reference>
<dbReference type="RefSeq" id="XP_001831584.1">
    <property type="nucleotide sequence ID" value="XM_001831532.1"/>
</dbReference>
<accession>A8N9S8</accession>
<dbReference type="eggNOG" id="ENOG502T2KJ">
    <property type="taxonomic scope" value="Eukaryota"/>
</dbReference>
<evidence type="ECO:0000313" key="1">
    <source>
        <dbReference type="EMBL" id="EAU90257.1"/>
    </source>
</evidence>
<sequence length="410" mass="46578">MSIPALEPPLPPAYLPNELLLEIIQHVWDADLSPQERTHFFHTSLLVNKFWLTNFIHITACNVYIPSYAFEQYYFALLRGDPGISILKFLCPSTSPFPSSFGTQATSDQILDHYHTTSPARRKLKTLCKSFTIQVRNPSYPTRPSPLDSDRLEQPNAPEQLISNTLYEIRLANFFPNLKRITLEMWNVACNDLFLSNRFVDFPLTVEELELDFRFGGKDSEDESKSKKRSVPRHMIEVPMFSLSKHIHGALEGAGAIGIEAKLGWIPTTLHNIKKLRITGGYEDLVRMIFLCPNLEEMECVDSLSLDRSRSADGEGGSHTGSECAASVNLVVADEIVKVLVKRDNVPRGYGDVLEDVRIKGSKVIFHTRNPRAEFDEAGRKETLTFTWWIPDPISLEDVWEEGHVRYITV</sequence>
<dbReference type="OrthoDB" id="2836053at2759"/>
<keyword evidence="2" id="KW-1185">Reference proteome</keyword>
<protein>
    <submittedName>
        <fullName evidence="1">Uncharacterized protein</fullName>
    </submittedName>
</protein>
<dbReference type="InParanoid" id="A8N9S8"/>
<gene>
    <name evidence="1" type="ORF">CC1G_11581</name>
</gene>
<dbReference type="EMBL" id="AACS02000007">
    <property type="protein sequence ID" value="EAU90257.1"/>
    <property type="molecule type" value="Genomic_DNA"/>
</dbReference>
<dbReference type="VEuPathDB" id="FungiDB:CC1G_11581"/>
<proteinExistence type="predicted"/>
<name>A8N9S8_COPC7</name>
<comment type="caution">
    <text evidence="1">The sequence shown here is derived from an EMBL/GenBank/DDBJ whole genome shotgun (WGS) entry which is preliminary data.</text>
</comment>
<dbReference type="KEGG" id="cci:CC1G_11581"/>
<dbReference type="GeneID" id="6008058"/>
<dbReference type="AlphaFoldDB" id="A8N9S8"/>
<dbReference type="Proteomes" id="UP000001861">
    <property type="component" value="Unassembled WGS sequence"/>
</dbReference>
<evidence type="ECO:0000313" key="2">
    <source>
        <dbReference type="Proteomes" id="UP000001861"/>
    </source>
</evidence>